<reference evidence="3" key="1">
    <citation type="submission" date="2020-07" db="EMBL/GenBank/DDBJ databases">
        <authorList>
            <person name="Lin J."/>
        </authorList>
    </citation>
    <scope>NUCLEOTIDE SEQUENCE</scope>
</reference>
<dbReference type="InterPro" id="IPR024286">
    <property type="entry name" value="DUF3700"/>
</dbReference>
<proteinExistence type="predicted"/>
<evidence type="ECO:0000313" key="3">
    <source>
        <dbReference type="EMBL" id="CAD1821086.1"/>
    </source>
</evidence>
<feature type="domain" description="DUF3700" evidence="2">
    <location>
        <begin position="40"/>
        <end position="275"/>
    </location>
</feature>
<accession>A0A6V7NS17</accession>
<feature type="region of interest" description="Disordered" evidence="1">
    <location>
        <begin position="47"/>
        <end position="74"/>
    </location>
</feature>
<dbReference type="PANTHER" id="PTHR45952">
    <property type="entry name" value="ALUMINUM INDUCED PROTEIN WITH YGL AND LRDR MOTIFS"/>
    <property type="match status" value="1"/>
</dbReference>
<dbReference type="SMART" id="SM01172">
    <property type="entry name" value="DUF3700"/>
    <property type="match status" value="1"/>
</dbReference>
<dbReference type="EMBL" id="LR862141">
    <property type="protein sequence ID" value="CAD1821086.1"/>
    <property type="molecule type" value="Genomic_DNA"/>
</dbReference>
<name>A0A6V7NS17_ANACO</name>
<dbReference type="SUPFAM" id="SSF56235">
    <property type="entry name" value="N-terminal nucleophile aminohydrolases (Ntn hydrolases)"/>
    <property type="match status" value="1"/>
</dbReference>
<evidence type="ECO:0000259" key="2">
    <source>
        <dbReference type="SMART" id="SM01172"/>
    </source>
</evidence>
<dbReference type="PANTHER" id="PTHR45952:SF2">
    <property type="entry name" value="OS04G0679400 PROTEIN"/>
    <property type="match status" value="1"/>
</dbReference>
<gene>
    <name evidence="3" type="ORF">CB5_LOCUS4297</name>
</gene>
<dbReference type="Gene3D" id="3.60.20.10">
    <property type="entry name" value="Glutamine Phosphoribosylpyrophosphate, subunit 1, domain 1"/>
    <property type="match status" value="1"/>
</dbReference>
<dbReference type="InterPro" id="IPR029055">
    <property type="entry name" value="Ntn_hydrolases_N"/>
</dbReference>
<sequence length="300" mass="32448">MYSICISSLVVYIVKDTLPQRKVTVGADSTSVTFDAGCIPQAVCAPSSGAEQPSRRRGEYPVRQARGLPPPKNPQEILRDFHAVYLTDSFSATFGGGAALACVGPCGRSSSTHQRLFCCFDEIYCMFVGSLHNLSSLIRQYGLSGKSTNEALLVIEAYRTLRDRGPYPADQVVKDLSGSFAFVVYDNKAGTVFAALSSDGRVPLYWGIAADGSVVICDDGDIIKGSCSKSYAPFPTGCMFHSEFGLKSFEHPMNRMKAMPRVDSEGVMCGANFKVDTYSKVNSMPRVGSAANWTAWDNSL</sequence>
<evidence type="ECO:0000256" key="1">
    <source>
        <dbReference type="SAM" id="MobiDB-lite"/>
    </source>
</evidence>
<protein>
    <recommendedName>
        <fullName evidence="2">DUF3700 domain-containing protein</fullName>
    </recommendedName>
</protein>
<dbReference type="Pfam" id="PF12481">
    <property type="entry name" value="DUF3700"/>
    <property type="match status" value="1"/>
</dbReference>
<dbReference type="InterPro" id="IPR044828">
    <property type="entry name" value="TSJT1-like"/>
</dbReference>
<dbReference type="AlphaFoldDB" id="A0A6V7NS17"/>
<organism evidence="3">
    <name type="scientific">Ananas comosus var. bracteatus</name>
    <name type="common">red pineapple</name>
    <dbReference type="NCBI Taxonomy" id="296719"/>
    <lineage>
        <taxon>Eukaryota</taxon>
        <taxon>Viridiplantae</taxon>
        <taxon>Streptophyta</taxon>
        <taxon>Embryophyta</taxon>
        <taxon>Tracheophyta</taxon>
        <taxon>Spermatophyta</taxon>
        <taxon>Magnoliopsida</taxon>
        <taxon>Liliopsida</taxon>
        <taxon>Poales</taxon>
        <taxon>Bromeliaceae</taxon>
        <taxon>Bromelioideae</taxon>
        <taxon>Ananas</taxon>
    </lineage>
</organism>